<evidence type="ECO:0000313" key="3">
    <source>
        <dbReference type="EMBL" id="KEQ10827.1"/>
    </source>
</evidence>
<dbReference type="Gene3D" id="3.40.50.1820">
    <property type="entry name" value="alpha/beta hydrolase"/>
    <property type="match status" value="1"/>
</dbReference>
<dbReference type="InterPro" id="IPR050955">
    <property type="entry name" value="Plant_Biomass_Hydrol_Est"/>
</dbReference>
<evidence type="ECO:0000256" key="2">
    <source>
        <dbReference type="ARBA" id="ARBA00022801"/>
    </source>
</evidence>
<dbReference type="InterPro" id="IPR029058">
    <property type="entry name" value="AB_hydrolase_fold"/>
</dbReference>
<reference evidence="3 4" key="1">
    <citation type="submission" date="2014-06" db="EMBL/GenBank/DDBJ databases">
        <title>Rhizobium pelagicum/R2-400B4.</title>
        <authorList>
            <person name="Kimes N.E."/>
            <person name="Lopez-Perez M."/>
        </authorList>
    </citation>
    <scope>NUCLEOTIDE SEQUENCE [LARGE SCALE GENOMIC DNA]</scope>
    <source>
        <strain evidence="3 4">R2-400B4</strain>
    </source>
</reference>
<dbReference type="GO" id="GO:0016787">
    <property type="term" value="F:hydrolase activity"/>
    <property type="evidence" value="ECO:0007669"/>
    <property type="project" value="UniProtKB-KW"/>
</dbReference>
<comment type="caution">
    <text evidence="3">The sequence shown here is derived from an EMBL/GenBank/DDBJ whole genome shotgun (WGS) entry which is preliminary data.</text>
</comment>
<dbReference type="PANTHER" id="PTHR43037:SF1">
    <property type="entry name" value="BLL1128 PROTEIN"/>
    <property type="match status" value="1"/>
</dbReference>
<dbReference type="AlphaFoldDB" id="A0A922P2Y7"/>
<dbReference type="SUPFAM" id="SSF53474">
    <property type="entry name" value="alpha/beta-Hydrolases"/>
    <property type="match status" value="2"/>
</dbReference>
<organism evidence="3 4">
    <name type="scientific">Pseudorhizobium pelagicum</name>
    <dbReference type="NCBI Taxonomy" id="1509405"/>
    <lineage>
        <taxon>Bacteria</taxon>
        <taxon>Pseudomonadati</taxon>
        <taxon>Pseudomonadota</taxon>
        <taxon>Alphaproteobacteria</taxon>
        <taxon>Hyphomicrobiales</taxon>
        <taxon>Rhizobiaceae</taxon>
        <taxon>Rhizobium/Agrobacterium group</taxon>
        <taxon>Pseudorhizobium</taxon>
    </lineage>
</organism>
<dbReference type="Pfam" id="PF10503">
    <property type="entry name" value="Esterase_PHB"/>
    <property type="match status" value="1"/>
</dbReference>
<dbReference type="NCBIfam" id="TIGR01840">
    <property type="entry name" value="esterase_phb"/>
    <property type="match status" value="1"/>
</dbReference>
<keyword evidence="1" id="KW-0732">Signal</keyword>
<accession>A0A922P2Y7</accession>
<evidence type="ECO:0000256" key="1">
    <source>
        <dbReference type="ARBA" id="ARBA00022729"/>
    </source>
</evidence>
<protein>
    <submittedName>
        <fullName evidence="3">LpqC, poly</fullName>
    </submittedName>
</protein>
<dbReference type="Proteomes" id="UP000052167">
    <property type="component" value="Unassembled WGS sequence"/>
</dbReference>
<proteinExistence type="predicted"/>
<dbReference type="RefSeq" id="WP_037161391.1">
    <property type="nucleotide sequence ID" value="NZ_JOKI01000001.1"/>
</dbReference>
<keyword evidence="4" id="KW-1185">Reference proteome</keyword>
<dbReference type="OrthoDB" id="9767239at2"/>
<dbReference type="InterPro" id="IPR010126">
    <property type="entry name" value="Esterase_phb"/>
</dbReference>
<evidence type="ECO:0000313" key="4">
    <source>
        <dbReference type="Proteomes" id="UP000052167"/>
    </source>
</evidence>
<dbReference type="GO" id="GO:0005576">
    <property type="term" value="C:extracellular region"/>
    <property type="evidence" value="ECO:0007669"/>
    <property type="project" value="InterPro"/>
</dbReference>
<keyword evidence="2" id="KW-0378">Hydrolase</keyword>
<dbReference type="EMBL" id="JOKJ01000001">
    <property type="protein sequence ID" value="KEQ10827.1"/>
    <property type="molecule type" value="Genomic_DNA"/>
</dbReference>
<gene>
    <name evidence="3" type="ORF">GV68_00635</name>
</gene>
<name>A0A922P2Y7_9HYPH</name>
<dbReference type="PANTHER" id="PTHR43037">
    <property type="entry name" value="UNNAMED PRODUCT-RELATED"/>
    <property type="match status" value="1"/>
</dbReference>
<sequence>MRSISDTIERLARMRAAASGITGASSGLEPLVIAGDNPGKLTGWHKTPERPKTPPALVVVLHGCTQTAAAYDAGSGWSQLAEDYGFAVLYPEQSPQNNANRCFNWFKDEDMTRDRGELLSIREMIDVMVSEHGIDPRRIYVTGLSAGGAMANALLATYPEVFAGGAVIAGLPFGAASTVPQAFDRMRGHGLPSPSALRELLDAASPHEGPWPTVSVWHGTGDRTVSEDNALAIIEQWRGVHAVADKPSKTDVVDGHTRETWTDASGRDAIEFYRIDGMGHGTPLDASSGYGKAGPHMLDAGISSTVHIARNWGLAASFERKQPVEDAGASSTRSTAETAASDLSGQIQNTIEAALQAAGVLR</sequence>